<dbReference type="GO" id="GO:0006043">
    <property type="term" value="P:glucosamine catabolic process"/>
    <property type="evidence" value="ECO:0007669"/>
    <property type="project" value="TreeGrafter"/>
</dbReference>
<evidence type="ECO:0000313" key="10">
    <source>
        <dbReference type="Proteomes" id="UP001187682"/>
    </source>
</evidence>
<protein>
    <recommendedName>
        <fullName evidence="6">Glucosamine-6-phosphate isomerase</fullName>
        <ecNumber evidence="6">3.5.99.6</ecNumber>
    </recommendedName>
    <alternativeName>
        <fullName evidence="6">Glucosamine-6-phosphate isomerase</fullName>
    </alternativeName>
</protein>
<dbReference type="PANTHER" id="PTHR11280">
    <property type="entry name" value="GLUCOSAMINE-6-PHOSPHATE ISOMERASE"/>
    <property type="match status" value="1"/>
</dbReference>
<dbReference type="InterPro" id="IPR037171">
    <property type="entry name" value="NagB/RpiA_transferase-like"/>
</dbReference>
<dbReference type="HAMAP" id="MF_01241">
    <property type="entry name" value="GlcN6P_deamin"/>
    <property type="match status" value="1"/>
</dbReference>
<name>A0AAE8SXE4_9PEZI</name>
<comment type="similarity">
    <text evidence="2 6">Belongs to the glucosamine/galactosamine-6-phosphate isomerase family.</text>
</comment>
<feature type="compositionally biased region" description="Polar residues" evidence="7">
    <location>
        <begin position="275"/>
        <end position="284"/>
    </location>
</feature>
<dbReference type="PANTHER" id="PTHR11280:SF5">
    <property type="entry name" value="GLUCOSAMINE-6-PHOSPHATE ISOMERASE"/>
    <property type="match status" value="1"/>
</dbReference>
<feature type="region of interest" description="Disordered" evidence="7">
    <location>
        <begin position="311"/>
        <end position="368"/>
    </location>
</feature>
<feature type="domain" description="Glucosamine/galactosamine-6-phosphate isomerase" evidence="8">
    <location>
        <begin position="8"/>
        <end position="224"/>
    </location>
</feature>
<dbReference type="FunFam" id="3.40.50.1360:FF:000002">
    <property type="entry name" value="Glucosamine-6-phosphate deaminase"/>
    <property type="match status" value="1"/>
</dbReference>
<evidence type="ECO:0000256" key="5">
    <source>
        <dbReference type="ARBA" id="ARBA00049961"/>
    </source>
</evidence>
<dbReference type="NCBIfam" id="TIGR00502">
    <property type="entry name" value="nagB"/>
    <property type="match status" value="1"/>
</dbReference>
<dbReference type="AlphaFoldDB" id="A0AAE8SXE4"/>
<comment type="caution">
    <text evidence="9">The sequence shown here is derived from an EMBL/GenBank/DDBJ whole genome shotgun (WGS) entry which is preliminary data.</text>
</comment>
<feature type="region of interest" description="Disordered" evidence="7">
    <location>
        <begin position="265"/>
        <end position="287"/>
    </location>
</feature>
<feature type="compositionally biased region" description="Polar residues" evidence="7">
    <location>
        <begin position="322"/>
        <end position="331"/>
    </location>
</feature>
<sequence length="368" mass="39884">MRVIIREEADAASEYVANYIVERIRQFAPTPEKPFVLGLPTGSSPLGVYKCLVKQYKEGKISFENVVTFNMDEYVGLPRDHPESYHTFMWNNLFSHINIHPSNAHIPNGNAENILDECARYEALMRSVGGVDLFMAGVGVDGHVAFNEPGSSLSSRTRIKTLTHDTRVANSRFFGGDVEQVPRTAVTVGVGTVLEAREVVAIVLGRSKAVALQRCVEGAVSHMWTLSCLQLHPNAMIVCDDDATLEMQVKTVRYFKSIEATSGLQPLHPAPPTLPQETLPSPNSKTPPYPTIPSTVLNEAGSGVPILQPISSRLRIPDGGSAPSTSTNRSPSPECDLVPDRMASRIPGGGFAGRLSPAPDAMRSEVKA</sequence>
<dbReference type="GO" id="GO:0042802">
    <property type="term" value="F:identical protein binding"/>
    <property type="evidence" value="ECO:0007669"/>
    <property type="project" value="TreeGrafter"/>
</dbReference>
<dbReference type="Pfam" id="PF01182">
    <property type="entry name" value="Glucosamine_iso"/>
    <property type="match status" value="1"/>
</dbReference>
<evidence type="ECO:0000259" key="8">
    <source>
        <dbReference type="Pfam" id="PF01182"/>
    </source>
</evidence>
<evidence type="ECO:0000256" key="4">
    <source>
        <dbReference type="ARBA" id="ARBA00023277"/>
    </source>
</evidence>
<comment type="function">
    <text evidence="5">Catalyzes the reversible conversion of alpha-D-glucosamine 6-phosphate (GlcN-6P) into beta-D-fructose 6-phosphate (Fru-6P) and ammonium ion, a regulatory reaction step in de novo uridine diphosphate-N-acetyl-alpha-D-glucosamine (UDP-GlcNAc) biosynthesis via hexosamine pathway.</text>
</comment>
<evidence type="ECO:0000256" key="1">
    <source>
        <dbReference type="ARBA" id="ARBA00000644"/>
    </source>
</evidence>
<dbReference type="EC" id="3.5.99.6" evidence="6"/>
<evidence type="ECO:0000256" key="6">
    <source>
        <dbReference type="RuleBase" id="RU361197"/>
    </source>
</evidence>
<dbReference type="SUPFAM" id="SSF100950">
    <property type="entry name" value="NagB/RpiA/CoA transferase-like"/>
    <property type="match status" value="1"/>
</dbReference>
<evidence type="ECO:0000256" key="2">
    <source>
        <dbReference type="ARBA" id="ARBA00005526"/>
    </source>
</evidence>
<dbReference type="InterPro" id="IPR006148">
    <property type="entry name" value="Glc/Gal-6P_isomerase"/>
</dbReference>
<dbReference type="GO" id="GO:0019262">
    <property type="term" value="P:N-acetylneuraminate catabolic process"/>
    <property type="evidence" value="ECO:0007669"/>
    <property type="project" value="TreeGrafter"/>
</dbReference>
<evidence type="ECO:0000256" key="3">
    <source>
        <dbReference type="ARBA" id="ARBA00022801"/>
    </source>
</evidence>
<dbReference type="PROSITE" id="PS01161">
    <property type="entry name" value="GLC_GALNAC_ISOMERASE"/>
    <property type="match status" value="1"/>
</dbReference>
<dbReference type="GO" id="GO:0005829">
    <property type="term" value="C:cytosol"/>
    <property type="evidence" value="ECO:0007669"/>
    <property type="project" value="UniProtKB-ARBA"/>
</dbReference>
<dbReference type="GO" id="GO:0004342">
    <property type="term" value="F:glucosamine-6-phosphate deaminase activity"/>
    <property type="evidence" value="ECO:0007669"/>
    <property type="project" value="UniProtKB-UniRule"/>
</dbReference>
<dbReference type="InterPro" id="IPR018321">
    <property type="entry name" value="Glucosamine6P_isomerase_CS"/>
</dbReference>
<organism evidence="9 10">
    <name type="scientific">Cephalotrichum gorgonifer</name>
    <dbReference type="NCBI Taxonomy" id="2041049"/>
    <lineage>
        <taxon>Eukaryota</taxon>
        <taxon>Fungi</taxon>
        <taxon>Dikarya</taxon>
        <taxon>Ascomycota</taxon>
        <taxon>Pezizomycotina</taxon>
        <taxon>Sordariomycetes</taxon>
        <taxon>Hypocreomycetidae</taxon>
        <taxon>Microascales</taxon>
        <taxon>Microascaceae</taxon>
        <taxon>Cephalotrichum</taxon>
    </lineage>
</organism>
<gene>
    <name evidence="9" type="ORF">DNG_07440</name>
</gene>
<reference evidence="9" key="1">
    <citation type="submission" date="2018-03" db="EMBL/GenBank/DDBJ databases">
        <authorList>
            <person name="Guldener U."/>
        </authorList>
    </citation>
    <scope>NUCLEOTIDE SEQUENCE</scope>
</reference>
<dbReference type="Proteomes" id="UP001187682">
    <property type="component" value="Unassembled WGS sequence"/>
</dbReference>
<comment type="catalytic activity">
    <reaction evidence="1 6">
        <text>alpha-D-glucosamine 6-phosphate + H2O = beta-D-fructose 6-phosphate + NH4(+)</text>
        <dbReference type="Rhea" id="RHEA:12172"/>
        <dbReference type="ChEBI" id="CHEBI:15377"/>
        <dbReference type="ChEBI" id="CHEBI:28938"/>
        <dbReference type="ChEBI" id="CHEBI:57634"/>
        <dbReference type="ChEBI" id="CHEBI:75989"/>
        <dbReference type="EC" id="3.5.99.6"/>
    </reaction>
</comment>
<dbReference type="Gene3D" id="3.40.50.1360">
    <property type="match status" value="1"/>
</dbReference>
<dbReference type="EMBL" id="ONZQ02000011">
    <property type="protein sequence ID" value="SPO04755.1"/>
    <property type="molecule type" value="Genomic_DNA"/>
</dbReference>
<keyword evidence="4 6" id="KW-0119">Carbohydrate metabolism</keyword>
<accession>A0AAE8SXE4</accession>
<dbReference type="GO" id="GO:0016853">
    <property type="term" value="F:isomerase activity"/>
    <property type="evidence" value="ECO:0007669"/>
    <property type="project" value="UniProtKB-KW"/>
</dbReference>
<dbReference type="InterPro" id="IPR004547">
    <property type="entry name" value="Glucosamine6P_isomerase"/>
</dbReference>
<evidence type="ECO:0000256" key="7">
    <source>
        <dbReference type="SAM" id="MobiDB-lite"/>
    </source>
</evidence>
<dbReference type="GO" id="GO:0006046">
    <property type="term" value="P:N-acetylglucosamine catabolic process"/>
    <property type="evidence" value="ECO:0007669"/>
    <property type="project" value="TreeGrafter"/>
</dbReference>
<keyword evidence="9" id="KW-0413">Isomerase</keyword>
<keyword evidence="3 6" id="KW-0378">Hydrolase</keyword>
<proteinExistence type="inferred from homology"/>
<keyword evidence="10" id="KW-1185">Reference proteome</keyword>
<dbReference type="CDD" id="cd01399">
    <property type="entry name" value="GlcN6P_deaminase"/>
    <property type="match status" value="1"/>
</dbReference>
<evidence type="ECO:0000313" key="9">
    <source>
        <dbReference type="EMBL" id="SPO04755.1"/>
    </source>
</evidence>
<dbReference type="GO" id="GO:0005975">
    <property type="term" value="P:carbohydrate metabolic process"/>
    <property type="evidence" value="ECO:0007669"/>
    <property type="project" value="InterPro"/>
</dbReference>